<comment type="similarity">
    <text evidence="8 9">Belongs to the TonB-dependent receptor family.</text>
</comment>
<evidence type="ECO:0000259" key="10">
    <source>
        <dbReference type="Pfam" id="PF00593"/>
    </source>
</evidence>
<evidence type="ECO:0000313" key="12">
    <source>
        <dbReference type="EMBL" id="MCJ2182754.1"/>
    </source>
</evidence>
<name>A0ABT0BCS7_9SPHN</name>
<dbReference type="RefSeq" id="WP_244019039.1">
    <property type="nucleotide sequence ID" value="NZ_JALHLF010000024.1"/>
</dbReference>
<keyword evidence="6 8" id="KW-0472">Membrane</keyword>
<keyword evidence="5 9" id="KW-0798">TonB box</keyword>
<evidence type="ECO:0000256" key="4">
    <source>
        <dbReference type="ARBA" id="ARBA00022692"/>
    </source>
</evidence>
<comment type="subcellular location">
    <subcellularLocation>
        <location evidence="1 8">Cell outer membrane</location>
        <topology evidence="1 8">Multi-pass membrane protein</topology>
    </subcellularLocation>
</comment>
<dbReference type="Proteomes" id="UP001162881">
    <property type="component" value="Unassembled WGS sequence"/>
</dbReference>
<dbReference type="InterPro" id="IPR039426">
    <property type="entry name" value="TonB-dep_rcpt-like"/>
</dbReference>
<evidence type="ECO:0000256" key="6">
    <source>
        <dbReference type="ARBA" id="ARBA00023136"/>
    </source>
</evidence>
<keyword evidence="12" id="KW-0675">Receptor</keyword>
<feature type="domain" description="TonB-dependent receptor-like beta-barrel" evidence="10">
    <location>
        <begin position="281"/>
        <end position="821"/>
    </location>
</feature>
<reference evidence="12" key="1">
    <citation type="submission" date="2022-03" db="EMBL/GenBank/DDBJ databases">
        <title>Identification of a novel bacterium isolated from mangrove sediments.</title>
        <authorList>
            <person name="Pan X."/>
        </authorList>
    </citation>
    <scope>NUCLEOTIDE SEQUENCE</scope>
    <source>
        <strain evidence="12">B1949</strain>
    </source>
</reference>
<dbReference type="Gene3D" id="2.40.170.20">
    <property type="entry name" value="TonB-dependent receptor, beta-barrel domain"/>
    <property type="match status" value="1"/>
</dbReference>
<dbReference type="Gene3D" id="2.170.130.10">
    <property type="entry name" value="TonB-dependent receptor, plug domain"/>
    <property type="match status" value="1"/>
</dbReference>
<comment type="caution">
    <text evidence="12">The sequence shown here is derived from an EMBL/GenBank/DDBJ whole genome shotgun (WGS) entry which is preliminary data.</text>
</comment>
<evidence type="ECO:0000259" key="11">
    <source>
        <dbReference type="Pfam" id="PF07715"/>
    </source>
</evidence>
<evidence type="ECO:0000256" key="7">
    <source>
        <dbReference type="ARBA" id="ARBA00023237"/>
    </source>
</evidence>
<dbReference type="InterPro" id="IPR000531">
    <property type="entry name" value="Beta-barrel_TonB"/>
</dbReference>
<keyword evidence="2 8" id="KW-0813">Transport</keyword>
<evidence type="ECO:0000256" key="1">
    <source>
        <dbReference type="ARBA" id="ARBA00004571"/>
    </source>
</evidence>
<sequence length="871" mass="93373">MAQTAASIAITADAAVDAAAEPAGSEEPSSAIIVTGTRTKGMSEAESPAPIQIMGSEQLARTGQPDLVQSLAQNLPSIQAQSFGSDMQAMNLQMKLRGLSPNHTLILINGKRRHGTANVAVSGGPYGGGASADMSFIPPEAIDHIEVLQDGAAAQYGTDAIAGVINIILKDQDHGGSINGTVGKYMDGGGDTYSVSANVGFAPIENSFVNITVQKKHKGFSFRGNYDPRVYGTTTADTNLANYPDIVNQSDYPYVNRIEGDPEVFQTVGTLNAGYNFGDFQIYANGSYGHKYAHAYENYRTPDRVVYDTITDAVPDGVESGDPLYSSGFSPLEAVHETDYAATLGLKGPLGAGTFDIASTYGHDFVGVYVENSGNGSLLADTGYTPTEFHDGDFKSSQWTNTLDLSYPVDIGLSEPMNVAGGLEFRREMYGINAGDAASYYGSGAQSFFGYSENDAGTYHRNNFSQYLDISFKPTPDWLVDAAVRHERYSDFGDTTVFKLTSRYDLTSTFAVRGTASTGFRAPTLAESYYSGINVGPNAVSGVLPANSAAAASLGFGGLKPEKSTNFSFGLVYTPTNDLSFTIDAYWIKIRDRIMISSSFYGFSGSYCPEGYSGTNASSCKTYSEDNYNIYNQEAVYNAVASALGGEIPSYVLTDSATGGRNMNGTVSIQTFVNGADMTTRGIDFSAKYLMDTGFGPINWSLSANYNENKVDKIADLPSALYTSTVDASLTSLVNKYSVWQLENSTPKLRAALGAYWENSVFSVNLRENFYSKVSSLISAPSNCTCSGDVEIPVNASFITDLELGYKPAEGLKISIGANNLLNHYPTKTRKDVMDAYLANKSTSYATSKYPSISPYGFNGGYYYARVNVTF</sequence>
<dbReference type="CDD" id="cd01347">
    <property type="entry name" value="ligand_gated_channel"/>
    <property type="match status" value="1"/>
</dbReference>
<evidence type="ECO:0000256" key="2">
    <source>
        <dbReference type="ARBA" id="ARBA00022448"/>
    </source>
</evidence>
<dbReference type="PANTHER" id="PTHR47234">
    <property type="match status" value="1"/>
</dbReference>
<keyword evidence="13" id="KW-1185">Reference proteome</keyword>
<proteinExistence type="inferred from homology"/>
<dbReference type="PROSITE" id="PS52016">
    <property type="entry name" value="TONB_DEPENDENT_REC_3"/>
    <property type="match status" value="1"/>
</dbReference>
<gene>
    <name evidence="12" type="ORF">MTR62_08625</name>
</gene>
<dbReference type="SUPFAM" id="SSF56935">
    <property type="entry name" value="Porins"/>
    <property type="match status" value="1"/>
</dbReference>
<keyword evidence="3 8" id="KW-1134">Transmembrane beta strand</keyword>
<dbReference type="PANTHER" id="PTHR47234:SF3">
    <property type="entry name" value="SECRETIN_TONB SHORT N-TERMINAL DOMAIN-CONTAINING PROTEIN"/>
    <property type="match status" value="1"/>
</dbReference>
<dbReference type="EMBL" id="JALHLF010000024">
    <property type="protein sequence ID" value="MCJ2182754.1"/>
    <property type="molecule type" value="Genomic_DNA"/>
</dbReference>
<accession>A0ABT0BCS7</accession>
<dbReference type="InterPro" id="IPR036942">
    <property type="entry name" value="Beta-barrel_TonB_sf"/>
</dbReference>
<evidence type="ECO:0000313" key="13">
    <source>
        <dbReference type="Proteomes" id="UP001162881"/>
    </source>
</evidence>
<evidence type="ECO:0000256" key="5">
    <source>
        <dbReference type="ARBA" id="ARBA00023077"/>
    </source>
</evidence>
<protein>
    <submittedName>
        <fullName evidence="12">TonB-dependent receptor</fullName>
    </submittedName>
</protein>
<evidence type="ECO:0000256" key="3">
    <source>
        <dbReference type="ARBA" id="ARBA00022452"/>
    </source>
</evidence>
<keyword evidence="4 8" id="KW-0812">Transmembrane</keyword>
<dbReference type="InterPro" id="IPR012910">
    <property type="entry name" value="Plug_dom"/>
</dbReference>
<evidence type="ECO:0000256" key="8">
    <source>
        <dbReference type="PROSITE-ProRule" id="PRU01360"/>
    </source>
</evidence>
<organism evidence="12 13">
    <name type="scientific">Novosphingobium organovorum</name>
    <dbReference type="NCBI Taxonomy" id="2930092"/>
    <lineage>
        <taxon>Bacteria</taxon>
        <taxon>Pseudomonadati</taxon>
        <taxon>Pseudomonadota</taxon>
        <taxon>Alphaproteobacteria</taxon>
        <taxon>Sphingomonadales</taxon>
        <taxon>Sphingomonadaceae</taxon>
        <taxon>Novosphingobium</taxon>
    </lineage>
</organism>
<keyword evidence="7 8" id="KW-0998">Cell outer membrane</keyword>
<dbReference type="Pfam" id="PF00593">
    <property type="entry name" value="TonB_dep_Rec_b-barrel"/>
    <property type="match status" value="1"/>
</dbReference>
<dbReference type="InterPro" id="IPR037066">
    <property type="entry name" value="Plug_dom_sf"/>
</dbReference>
<evidence type="ECO:0000256" key="9">
    <source>
        <dbReference type="RuleBase" id="RU003357"/>
    </source>
</evidence>
<feature type="domain" description="TonB-dependent receptor plug" evidence="11">
    <location>
        <begin position="45"/>
        <end position="164"/>
    </location>
</feature>
<dbReference type="Pfam" id="PF07715">
    <property type="entry name" value="Plug"/>
    <property type="match status" value="1"/>
</dbReference>